<dbReference type="InterPro" id="IPR027417">
    <property type="entry name" value="P-loop_NTPase"/>
</dbReference>
<feature type="domain" description="ABC transporter" evidence="4">
    <location>
        <begin position="4"/>
        <end position="233"/>
    </location>
</feature>
<reference evidence="5 6" key="1">
    <citation type="journal article" date="2010" name="Stand. Genomic Sci.">
        <title>Complete genome sequence of Arcobacter nitrofigilis type strain (CI).</title>
        <authorList>
            <person name="Pati A."/>
            <person name="Gronow S."/>
            <person name="Lapidus A."/>
            <person name="Copeland A."/>
            <person name="Glavina Del Rio T."/>
            <person name="Nolan M."/>
            <person name="Lucas S."/>
            <person name="Tice H."/>
            <person name="Cheng J.F."/>
            <person name="Han C."/>
            <person name="Chertkov O."/>
            <person name="Bruce D."/>
            <person name="Tapia R."/>
            <person name="Goodwin L."/>
            <person name="Pitluck S."/>
            <person name="Liolios K."/>
            <person name="Ivanova N."/>
            <person name="Mavromatis K."/>
            <person name="Chen A."/>
            <person name="Palaniappan K."/>
            <person name="Land M."/>
            <person name="Hauser L."/>
            <person name="Chang Y.J."/>
            <person name="Jeffries C.D."/>
            <person name="Detter J.C."/>
            <person name="Rohde M."/>
            <person name="Goker M."/>
            <person name="Bristow J."/>
            <person name="Eisen J.A."/>
            <person name="Markowitz V."/>
            <person name="Hugenholtz P."/>
            <person name="Klenk H.P."/>
            <person name="Kyrpides N.C."/>
        </authorList>
    </citation>
    <scope>NUCLEOTIDE SEQUENCE [LARGE SCALE GENOMIC DNA]</scope>
    <source>
        <strain evidence="6">ATCC 33309 / DSM 7299 / CCUG 15893 / LMG 7604 / NCTC 12251 / CI</strain>
    </source>
</reference>
<dbReference type="KEGG" id="ant:Arnit_2648"/>
<dbReference type="Proteomes" id="UP000000939">
    <property type="component" value="Chromosome"/>
</dbReference>
<dbReference type="STRING" id="572480.Arnit_2648"/>
<keyword evidence="6" id="KW-1185">Reference proteome</keyword>
<dbReference type="PANTHER" id="PTHR42781">
    <property type="entry name" value="SPERMIDINE/PUTRESCINE IMPORT ATP-BINDING PROTEIN POTA"/>
    <property type="match status" value="1"/>
</dbReference>
<dbReference type="SUPFAM" id="SSF52540">
    <property type="entry name" value="P-loop containing nucleoside triphosphate hydrolases"/>
    <property type="match status" value="1"/>
</dbReference>
<evidence type="ECO:0000256" key="2">
    <source>
        <dbReference type="ARBA" id="ARBA00022741"/>
    </source>
</evidence>
<evidence type="ECO:0000259" key="4">
    <source>
        <dbReference type="PROSITE" id="PS50893"/>
    </source>
</evidence>
<evidence type="ECO:0000313" key="5">
    <source>
        <dbReference type="EMBL" id="ADG94296.1"/>
    </source>
</evidence>
<dbReference type="PROSITE" id="PS00211">
    <property type="entry name" value="ABC_TRANSPORTER_1"/>
    <property type="match status" value="1"/>
</dbReference>
<proteinExistence type="predicted"/>
<organism evidence="5 6">
    <name type="scientific">Arcobacter nitrofigilis (strain ATCC 33309 / DSM 7299 / CCUG 15893 / LMG 7604 / NCTC 12251 / CI)</name>
    <name type="common">Campylobacter nitrofigilis</name>
    <dbReference type="NCBI Taxonomy" id="572480"/>
    <lineage>
        <taxon>Bacteria</taxon>
        <taxon>Pseudomonadati</taxon>
        <taxon>Campylobacterota</taxon>
        <taxon>Epsilonproteobacteria</taxon>
        <taxon>Campylobacterales</taxon>
        <taxon>Arcobacteraceae</taxon>
        <taxon>Arcobacter</taxon>
    </lineage>
</organism>
<evidence type="ECO:0000313" key="6">
    <source>
        <dbReference type="Proteomes" id="UP000000939"/>
    </source>
</evidence>
<dbReference type="HOGENOM" id="CLU_000604_1_1_7"/>
<dbReference type="PROSITE" id="PS50893">
    <property type="entry name" value="ABC_TRANSPORTER_2"/>
    <property type="match status" value="1"/>
</dbReference>
<keyword evidence="1" id="KW-0813">Transport</keyword>
<dbReference type="eggNOG" id="COG3842">
    <property type="taxonomic scope" value="Bacteria"/>
</dbReference>
<dbReference type="InterPro" id="IPR003593">
    <property type="entry name" value="AAA+_ATPase"/>
</dbReference>
<dbReference type="Gene3D" id="3.40.50.300">
    <property type="entry name" value="P-loop containing nucleotide triphosphate hydrolases"/>
    <property type="match status" value="1"/>
</dbReference>
<dbReference type="AlphaFoldDB" id="D5V6M6"/>
<gene>
    <name evidence="5" type="ordered locus">Arnit_2648</name>
</gene>
<dbReference type="InterPro" id="IPR050093">
    <property type="entry name" value="ABC_SmlMolc_Importer"/>
</dbReference>
<dbReference type="PANTHER" id="PTHR42781:SF9">
    <property type="entry name" value="AMINO ACID ABC TRANSPORTER, ATP-BINDING PROTEIN-RELATED"/>
    <property type="match status" value="1"/>
</dbReference>
<dbReference type="InterPro" id="IPR017871">
    <property type="entry name" value="ABC_transporter-like_CS"/>
</dbReference>
<dbReference type="GO" id="GO:0005524">
    <property type="term" value="F:ATP binding"/>
    <property type="evidence" value="ECO:0007669"/>
    <property type="project" value="UniProtKB-KW"/>
</dbReference>
<protein>
    <submittedName>
        <fullName evidence="5">ABC transporter related protein</fullName>
    </submittedName>
</protein>
<name>D5V6M6_ARCNC</name>
<dbReference type="GO" id="GO:0016887">
    <property type="term" value="F:ATP hydrolysis activity"/>
    <property type="evidence" value="ECO:0007669"/>
    <property type="project" value="InterPro"/>
</dbReference>
<sequence>MIGISIKNFSIAFGDNEILNDISFDVQAGEIVTILGPSGCGKSTILRSISSLESGYTGSIFLNETCLLNGANKCNKDIGYIFQDYALFPHLNVKENIEFALFKLKANERQKRVDKLLKQFDLVEHKNKQIHELSGGQQQRVSIARVIAYEPKILLLDEPFANLDSILRAKTKFWLKNLIKELGLSAILVTHDQKEALSMSDKIGIIHNKRIVQFDTPKNIYKNPNSFYIANFLGEVNTLPKFIAEDLNLDLSKTSIIRIHETKITNKANNYKLNIVNRLYCGEYEEVILSFEKELKSQIKLRVYIDSDISLEEEIYLDINKDKIIEVNN</sequence>
<dbReference type="RefSeq" id="WP_013136441.1">
    <property type="nucleotide sequence ID" value="NC_014166.1"/>
</dbReference>
<dbReference type="GO" id="GO:0015697">
    <property type="term" value="P:quaternary ammonium group transport"/>
    <property type="evidence" value="ECO:0007669"/>
    <property type="project" value="UniProtKB-ARBA"/>
</dbReference>
<dbReference type="OrthoDB" id="9809450at2"/>
<keyword evidence="2" id="KW-0547">Nucleotide-binding</keyword>
<dbReference type="FunFam" id="3.40.50.300:FF:000425">
    <property type="entry name" value="Probable ABC transporter, ATP-binding subunit"/>
    <property type="match status" value="1"/>
</dbReference>
<dbReference type="EMBL" id="CP001999">
    <property type="protein sequence ID" value="ADG94296.1"/>
    <property type="molecule type" value="Genomic_DNA"/>
</dbReference>
<accession>D5V6M6</accession>
<dbReference type="SMART" id="SM00382">
    <property type="entry name" value="AAA"/>
    <property type="match status" value="1"/>
</dbReference>
<dbReference type="InterPro" id="IPR003439">
    <property type="entry name" value="ABC_transporter-like_ATP-bd"/>
</dbReference>
<evidence type="ECO:0000256" key="3">
    <source>
        <dbReference type="ARBA" id="ARBA00022840"/>
    </source>
</evidence>
<keyword evidence="3" id="KW-0067">ATP-binding</keyword>
<evidence type="ECO:0000256" key="1">
    <source>
        <dbReference type="ARBA" id="ARBA00022448"/>
    </source>
</evidence>
<dbReference type="Pfam" id="PF00005">
    <property type="entry name" value="ABC_tran"/>
    <property type="match status" value="1"/>
</dbReference>